<keyword evidence="1" id="KW-0472">Membrane</keyword>
<keyword evidence="1" id="KW-1133">Transmembrane helix</keyword>
<name>A0A1M6BZ18_9FLAO</name>
<dbReference type="Proteomes" id="UP000184231">
    <property type="component" value="Unassembled WGS sequence"/>
</dbReference>
<feature type="signal peptide" evidence="2">
    <location>
        <begin position="1"/>
        <end position="20"/>
    </location>
</feature>
<sequence length="118" mass="13062">MKKISKSIVLLLLATAPSFAQIGGIEDSVNDVSDTIRTIFPIILGVIFIIGFLFNAGHFFGENADLKKRKTYYRKKNLEGLICHTRGGSWDGYSGNECFSFHGATAIFGVPITWFNLL</sequence>
<gene>
    <name evidence="3" type="ORF">SAMN04487911_10327</name>
</gene>
<feature type="chain" id="PRO_5012545134" evidence="2">
    <location>
        <begin position="21"/>
        <end position="118"/>
    </location>
</feature>
<evidence type="ECO:0000256" key="1">
    <source>
        <dbReference type="SAM" id="Phobius"/>
    </source>
</evidence>
<accession>A0A1M6BZ18</accession>
<reference evidence="3 4" key="1">
    <citation type="submission" date="2016-11" db="EMBL/GenBank/DDBJ databases">
        <authorList>
            <person name="Jaros S."/>
            <person name="Januszkiewicz K."/>
            <person name="Wedrychowicz H."/>
        </authorList>
    </citation>
    <scope>NUCLEOTIDE SEQUENCE [LARGE SCALE GENOMIC DNA]</scope>
    <source>
        <strain evidence="3 4">CGMCC 1.8863</strain>
    </source>
</reference>
<feature type="transmembrane region" description="Helical" evidence="1">
    <location>
        <begin position="36"/>
        <end position="60"/>
    </location>
</feature>
<evidence type="ECO:0000256" key="2">
    <source>
        <dbReference type="SAM" id="SignalP"/>
    </source>
</evidence>
<organism evidence="3 4">
    <name type="scientific">Arenibacter nanhaiticus</name>
    <dbReference type="NCBI Taxonomy" id="558155"/>
    <lineage>
        <taxon>Bacteria</taxon>
        <taxon>Pseudomonadati</taxon>
        <taxon>Bacteroidota</taxon>
        <taxon>Flavobacteriia</taxon>
        <taxon>Flavobacteriales</taxon>
        <taxon>Flavobacteriaceae</taxon>
        <taxon>Arenibacter</taxon>
    </lineage>
</organism>
<dbReference type="AlphaFoldDB" id="A0A1M6BZ18"/>
<evidence type="ECO:0000313" key="4">
    <source>
        <dbReference type="Proteomes" id="UP000184231"/>
    </source>
</evidence>
<keyword evidence="1" id="KW-0812">Transmembrane</keyword>
<keyword evidence="2" id="KW-0732">Signal</keyword>
<dbReference type="RefSeq" id="WP_317045380.1">
    <property type="nucleotide sequence ID" value="NZ_FQYX01000003.1"/>
</dbReference>
<protein>
    <submittedName>
        <fullName evidence="3">Uncharacterized protein</fullName>
    </submittedName>
</protein>
<keyword evidence="4" id="KW-1185">Reference proteome</keyword>
<dbReference type="EMBL" id="FQYX01000003">
    <property type="protein sequence ID" value="SHI53990.1"/>
    <property type="molecule type" value="Genomic_DNA"/>
</dbReference>
<evidence type="ECO:0000313" key="3">
    <source>
        <dbReference type="EMBL" id="SHI53990.1"/>
    </source>
</evidence>
<proteinExistence type="predicted"/>
<dbReference type="STRING" id="558155.SAMN04487911_10327"/>